<keyword evidence="3 11" id="KW-0813">Transport</keyword>
<evidence type="ECO:0000256" key="1">
    <source>
        <dbReference type="ARBA" id="ARBA00004571"/>
    </source>
</evidence>
<sequence length="718" mass="80215">MCTFNMKFFNLACHLCGYFFIVAFLPVFFFPGFSFAFGQQNDETFDPLDIELLSQISLEKLLNIEVAVATKTLKSSAEVPAIMTVITAQEIRQFGYQSVAEVLGHVTGFIDSYDLAMHNFGVRGINSGVRSGSRTVKFMIDGNATAFRSTSQNFIDQEFIPMSMVARIEIIRGPVSALYGANAFLGVVNIVTKEAGSLEDQGMVSVSATKLEHAGSGYQLSAVGGNKNERSQYSAGFSVAGMDRQGIDLPRRSPDYLLFDHTRASQPDDYQSLNFYARGDYQLDDVNSVALSAYFQELEVDNYFTDLNALQEQGANIIGYQNYFLTLAYESELAEHIVLRSYASFSRGDTTDNDKVELGADNFYLTRRIGFTSFDIGAEFLLNLSGGQNVLVGFESRRDDQKLETFNRVERESGQETQLSDSRNKDITDIGIYGQYQFQLSENWSGILGYRLDDDSIIEQNESLRLGLVGQLPWDMTLKLLVGSAFQAPSPELLFRESAQSGDIIGNEALRAQKAETAEISLSVPVTDFLHISGTLYKTKVKDLVIFNSNSINLFAENSTESNTEGFELESRFQYGNFTGYVNYFYQDTKRDPSANALYILQYNPKGELFPEQAANWGISYYHARAKVTVSLNNRWVDKRPASTLNVLRAQGHYQLAPYIDGTLTVSMAGFSLLKGKSSQLRLQVRDLYNSDHVDAGFGGIDFPSLGRRFTFTYEQSF</sequence>
<evidence type="ECO:0000313" key="16">
    <source>
        <dbReference type="EMBL" id="WDE01164.1"/>
    </source>
</evidence>
<evidence type="ECO:0000256" key="13">
    <source>
        <dbReference type="SAM" id="Phobius"/>
    </source>
</evidence>
<evidence type="ECO:0000313" key="17">
    <source>
        <dbReference type="Proteomes" id="UP000032568"/>
    </source>
</evidence>
<feature type="domain" description="TonB-dependent receptor-like beta-barrel" evidence="14">
    <location>
        <begin position="263"/>
        <end position="667"/>
    </location>
</feature>
<protein>
    <submittedName>
        <fullName evidence="16">TonB-dependent receptor plug domain-containing protein</fullName>
    </submittedName>
</protein>
<comment type="subcellular location">
    <subcellularLocation>
        <location evidence="1 11">Cell outer membrane</location>
        <topology evidence="1 11">Multi-pass membrane protein</topology>
    </subcellularLocation>
</comment>
<dbReference type="InterPro" id="IPR039426">
    <property type="entry name" value="TonB-dep_rcpt-like"/>
</dbReference>
<dbReference type="GO" id="GO:0015344">
    <property type="term" value="F:siderophore uptake transmembrane transporter activity"/>
    <property type="evidence" value="ECO:0007669"/>
    <property type="project" value="TreeGrafter"/>
</dbReference>
<dbReference type="PANTHER" id="PTHR30069:SF29">
    <property type="entry name" value="HEMOGLOBIN AND HEMOGLOBIN-HAPTOGLOBIN-BINDING PROTEIN 1-RELATED"/>
    <property type="match status" value="1"/>
</dbReference>
<dbReference type="PROSITE" id="PS52016">
    <property type="entry name" value="TONB_DEPENDENT_REC_3"/>
    <property type="match status" value="1"/>
</dbReference>
<dbReference type="InterPro" id="IPR037066">
    <property type="entry name" value="Plug_dom_sf"/>
</dbReference>
<evidence type="ECO:0000256" key="3">
    <source>
        <dbReference type="ARBA" id="ARBA00022448"/>
    </source>
</evidence>
<dbReference type="KEGG" id="tact:SG35_011300"/>
<evidence type="ECO:0000256" key="12">
    <source>
        <dbReference type="RuleBase" id="RU003357"/>
    </source>
</evidence>
<proteinExistence type="inferred from homology"/>
<evidence type="ECO:0000256" key="11">
    <source>
        <dbReference type="PROSITE-ProRule" id="PRU01360"/>
    </source>
</evidence>
<dbReference type="EMBL" id="CP059735">
    <property type="protein sequence ID" value="WDE01164.1"/>
    <property type="molecule type" value="Genomic_DNA"/>
</dbReference>
<dbReference type="InterPro" id="IPR036942">
    <property type="entry name" value="Beta-barrel_TonB_sf"/>
</dbReference>
<dbReference type="SUPFAM" id="SSF56935">
    <property type="entry name" value="Porins"/>
    <property type="match status" value="1"/>
</dbReference>
<evidence type="ECO:0000256" key="8">
    <source>
        <dbReference type="ARBA" id="ARBA00023136"/>
    </source>
</evidence>
<keyword evidence="10 11" id="KW-0998">Cell outer membrane</keyword>
<evidence type="ECO:0000259" key="14">
    <source>
        <dbReference type="Pfam" id="PF00593"/>
    </source>
</evidence>
<keyword evidence="9 16" id="KW-0675">Receptor</keyword>
<keyword evidence="17" id="KW-1185">Reference proteome</keyword>
<feature type="domain" description="TonB-dependent receptor plug" evidence="15">
    <location>
        <begin position="77"/>
        <end position="187"/>
    </location>
</feature>
<keyword evidence="7 12" id="KW-0798">TonB box</keyword>
<dbReference type="AlphaFoldDB" id="A0AAE9YVL9"/>
<evidence type="ECO:0000259" key="15">
    <source>
        <dbReference type="Pfam" id="PF07715"/>
    </source>
</evidence>
<keyword evidence="4 11" id="KW-1134">Transmembrane beta strand</keyword>
<evidence type="ECO:0000256" key="7">
    <source>
        <dbReference type="ARBA" id="ARBA00023077"/>
    </source>
</evidence>
<keyword evidence="6" id="KW-0732">Signal</keyword>
<dbReference type="GO" id="GO:0044718">
    <property type="term" value="P:siderophore transmembrane transport"/>
    <property type="evidence" value="ECO:0007669"/>
    <property type="project" value="TreeGrafter"/>
</dbReference>
<evidence type="ECO:0000256" key="4">
    <source>
        <dbReference type="ARBA" id="ARBA00022452"/>
    </source>
</evidence>
<keyword evidence="5 11" id="KW-0812">Transmembrane</keyword>
<reference evidence="16 17" key="2">
    <citation type="journal article" date="2022" name="Mar. Drugs">
        <title>Bioassay-Guided Fractionation Leads to the Detection of Cholic Acid Generated by the Rare Thalassomonas sp.</title>
        <authorList>
            <person name="Pheiffer F."/>
            <person name="Schneider Y.K."/>
            <person name="Hansen E.H."/>
            <person name="Andersen J.H."/>
            <person name="Isaksson J."/>
            <person name="Busche T."/>
            <person name="R C."/>
            <person name="Kalinowski J."/>
            <person name="Zyl L.V."/>
            <person name="Trindade M."/>
        </authorList>
    </citation>
    <scope>NUCLEOTIDE SEQUENCE [LARGE SCALE GENOMIC DNA]</scope>
    <source>
        <strain evidence="16 17">A5K-106</strain>
    </source>
</reference>
<reference evidence="16 17" key="1">
    <citation type="journal article" date="2015" name="Genome Announc.">
        <title>Draft Genome Sequences of Marine Isolates of Thalassomonas viridans and Thalassomonas actiniarum.</title>
        <authorList>
            <person name="Olonade I."/>
            <person name="van Zyl L.J."/>
            <person name="Trindade M."/>
        </authorList>
    </citation>
    <scope>NUCLEOTIDE SEQUENCE [LARGE SCALE GENOMIC DNA]</scope>
    <source>
        <strain evidence="16 17">A5K-106</strain>
    </source>
</reference>
<evidence type="ECO:0000256" key="9">
    <source>
        <dbReference type="ARBA" id="ARBA00023170"/>
    </source>
</evidence>
<dbReference type="InterPro" id="IPR000531">
    <property type="entry name" value="Beta-barrel_TonB"/>
</dbReference>
<dbReference type="PANTHER" id="PTHR30069">
    <property type="entry name" value="TONB-DEPENDENT OUTER MEMBRANE RECEPTOR"/>
    <property type="match status" value="1"/>
</dbReference>
<organism evidence="16 17">
    <name type="scientific">Thalassomonas actiniarum</name>
    <dbReference type="NCBI Taxonomy" id="485447"/>
    <lineage>
        <taxon>Bacteria</taxon>
        <taxon>Pseudomonadati</taxon>
        <taxon>Pseudomonadota</taxon>
        <taxon>Gammaproteobacteria</taxon>
        <taxon>Alteromonadales</taxon>
        <taxon>Colwelliaceae</taxon>
        <taxon>Thalassomonas</taxon>
    </lineage>
</organism>
<dbReference type="Pfam" id="PF00593">
    <property type="entry name" value="TonB_dep_Rec_b-barrel"/>
    <property type="match status" value="1"/>
</dbReference>
<gene>
    <name evidence="16" type="ORF">SG35_011300</name>
</gene>
<dbReference type="RefSeq" id="WP_053042851.1">
    <property type="nucleotide sequence ID" value="NZ_CP059735.1"/>
</dbReference>
<feature type="transmembrane region" description="Helical" evidence="13">
    <location>
        <begin position="12"/>
        <end position="37"/>
    </location>
</feature>
<name>A0AAE9YVL9_9GAMM</name>
<keyword evidence="8 11" id="KW-0472">Membrane</keyword>
<evidence type="ECO:0000256" key="10">
    <source>
        <dbReference type="ARBA" id="ARBA00023237"/>
    </source>
</evidence>
<dbReference type="GO" id="GO:0009279">
    <property type="term" value="C:cell outer membrane"/>
    <property type="evidence" value="ECO:0007669"/>
    <property type="project" value="UniProtKB-SubCell"/>
</dbReference>
<accession>A0AAE9YVL9</accession>
<dbReference type="Pfam" id="PF07715">
    <property type="entry name" value="Plug"/>
    <property type="match status" value="1"/>
</dbReference>
<evidence type="ECO:0000256" key="2">
    <source>
        <dbReference type="ARBA" id="ARBA00008143"/>
    </source>
</evidence>
<keyword evidence="13" id="KW-1133">Transmembrane helix</keyword>
<dbReference type="Proteomes" id="UP000032568">
    <property type="component" value="Chromosome"/>
</dbReference>
<dbReference type="Gene3D" id="2.170.130.10">
    <property type="entry name" value="TonB-dependent receptor, plug domain"/>
    <property type="match status" value="1"/>
</dbReference>
<dbReference type="InterPro" id="IPR012910">
    <property type="entry name" value="Plug_dom"/>
</dbReference>
<evidence type="ECO:0000256" key="6">
    <source>
        <dbReference type="ARBA" id="ARBA00022729"/>
    </source>
</evidence>
<dbReference type="Gene3D" id="2.40.170.20">
    <property type="entry name" value="TonB-dependent receptor, beta-barrel domain"/>
    <property type="match status" value="1"/>
</dbReference>
<evidence type="ECO:0000256" key="5">
    <source>
        <dbReference type="ARBA" id="ARBA00022692"/>
    </source>
</evidence>
<comment type="similarity">
    <text evidence="2">Belongs to the TonB-dependent receptor family. Hemoglobin/haptoglobin binding protein subfamily.</text>
</comment>